<feature type="region of interest" description="Disordered" evidence="1">
    <location>
        <begin position="815"/>
        <end position="857"/>
    </location>
</feature>
<dbReference type="Proteomes" id="UP001159363">
    <property type="component" value="Chromosome 5"/>
</dbReference>
<evidence type="ECO:0000313" key="2">
    <source>
        <dbReference type="EMBL" id="KAJ8881222.1"/>
    </source>
</evidence>
<proteinExistence type="predicted"/>
<keyword evidence="3" id="KW-1185">Reference proteome</keyword>
<organism evidence="2 3">
    <name type="scientific">Dryococelus australis</name>
    <dbReference type="NCBI Taxonomy" id="614101"/>
    <lineage>
        <taxon>Eukaryota</taxon>
        <taxon>Metazoa</taxon>
        <taxon>Ecdysozoa</taxon>
        <taxon>Arthropoda</taxon>
        <taxon>Hexapoda</taxon>
        <taxon>Insecta</taxon>
        <taxon>Pterygota</taxon>
        <taxon>Neoptera</taxon>
        <taxon>Polyneoptera</taxon>
        <taxon>Phasmatodea</taxon>
        <taxon>Verophasmatodea</taxon>
        <taxon>Anareolatae</taxon>
        <taxon>Phasmatidae</taxon>
        <taxon>Eurycanthinae</taxon>
        <taxon>Dryococelus</taxon>
    </lineage>
</organism>
<feature type="compositionally biased region" description="Basic and acidic residues" evidence="1">
    <location>
        <begin position="696"/>
        <end position="709"/>
    </location>
</feature>
<feature type="region of interest" description="Disordered" evidence="1">
    <location>
        <begin position="1049"/>
        <end position="1083"/>
    </location>
</feature>
<reference evidence="2 3" key="1">
    <citation type="submission" date="2023-02" db="EMBL/GenBank/DDBJ databases">
        <title>LHISI_Scaffold_Assembly.</title>
        <authorList>
            <person name="Stuart O.P."/>
            <person name="Cleave R."/>
            <person name="Magrath M.J.L."/>
            <person name="Mikheyev A.S."/>
        </authorList>
    </citation>
    <scope>NUCLEOTIDE SEQUENCE [LARGE SCALE GENOMIC DNA]</scope>
    <source>
        <strain evidence="2">Daus_M_001</strain>
        <tissue evidence="2">Leg muscle</tissue>
    </source>
</reference>
<evidence type="ECO:0000256" key="1">
    <source>
        <dbReference type="SAM" id="MobiDB-lite"/>
    </source>
</evidence>
<protein>
    <submittedName>
        <fullName evidence="2">Uncharacterized protein</fullName>
    </submittedName>
</protein>
<feature type="region of interest" description="Disordered" evidence="1">
    <location>
        <begin position="269"/>
        <end position="347"/>
    </location>
</feature>
<gene>
    <name evidence="2" type="ORF">PR048_017696</name>
</gene>
<feature type="compositionally biased region" description="Basic and acidic residues" evidence="1">
    <location>
        <begin position="1068"/>
        <end position="1083"/>
    </location>
</feature>
<name>A0ABQ9HA74_9NEOP</name>
<dbReference type="EMBL" id="JARBHB010000006">
    <property type="protein sequence ID" value="KAJ8881222.1"/>
    <property type="molecule type" value="Genomic_DNA"/>
</dbReference>
<sequence length="1083" mass="120045">MCLRADENTAKKINPMCEKCLNRCTPVYQPLVESPINFRKRGSPNQEMILAARITTQGETVAYTANSNSSRQQSCLAGQQNVVTPFANQRPAKLTGNLPTFGWTHNNPSHPSAVRPSRCHPSIVFAHQLRAIHNNPSSRSSGRLYRADRALNQSCPPNQSANSTLPLTQQFSTTSLMGGNHGTKTGQIELFLHSPHLKPLGGHGSRADRLRLPLRRNGFNPRPVNSPDFRKWESCRTMPLVGEFFRRYPVFPALPFPRCYIFTSLHPHRDGMQERGKRENPEKTHRQRPAHAEMRENPPGIEPGSPWWEANGVTTTAPPQSPGETKGVHSETGQPNDQGGETGGNPEVLKHAKLANHLTAGFCGLSTVDACGMEWNSIRTWKQWRQHLSSQLCPFSVLPVAGLGRLVELGEHAVPVAARHHVLELHAGLPSSIPPLKATTCLLAALRTSSTFPLGLWRGSARLSCEHFRKYPIPPGEHHFTRLRAPQKILLHPIQVYREPPILVATLDNSVYTRHNLREASPHLKIDHCPSGGILIEDGTFGGHPTTSLVTPHRSDTPLPREGPGRVEEGSGWNCSNERTFRTGLEQTGNERDEFLPIEPPTARPVANTPDKELPGYDVMLSKAQAYFTGQTKLKACGGVTLRSSCRQGGVATPHVTARPTCARGKHTRAETGARTIHHGSSWSSSTSFQPGKSLPRQDNRSAGDDVSSRTRPRGTHPPPPPSHVYASSFSGKPYVYLLELETTVLFSSRLLSLHPPTFFRPCGNAASSRPSDKSMTIPPSPTHYLKASPAVRGKVSTSKGISFGLIVLRAAAGADSAAPHCNRRPTSPSPRHGTMRSRPPDSPPHPSENPRRDLVSSQTSSLLVEFPIRLATTQECSGKTGWRLSPPQRITRVGEDSRWRPKTLYILPQHYGLQSLTEAAWRVRASDIKFGRRLDIAGRRRVRCSWLEWTRGFETDERRTCWNTVFTNAGKNRHARVSHPLVLKIGTNGALVRTPAHRRKQGNYLMAPLQEEYFTSWSAIGRSSGQNFYRPYLTHISQEAMSPLQFSQETQLKGEKDGKELSVVCDKTSKQTKDTEQDRVHQ</sequence>
<feature type="region of interest" description="Disordered" evidence="1">
    <location>
        <begin position="540"/>
        <end position="578"/>
    </location>
</feature>
<comment type="caution">
    <text evidence="2">The sequence shown here is derived from an EMBL/GenBank/DDBJ whole genome shotgun (WGS) entry which is preliminary data.</text>
</comment>
<feature type="region of interest" description="Disordered" evidence="1">
    <location>
        <begin position="648"/>
        <end position="726"/>
    </location>
</feature>
<feature type="compositionally biased region" description="Basic and acidic residues" evidence="1">
    <location>
        <begin position="269"/>
        <end position="296"/>
    </location>
</feature>
<accession>A0ABQ9HA74</accession>
<evidence type="ECO:0000313" key="3">
    <source>
        <dbReference type="Proteomes" id="UP001159363"/>
    </source>
</evidence>